<dbReference type="PANTHER" id="PTHR11586">
    <property type="entry name" value="TRNA-AMINOACYLATION COFACTOR ARC1 FAMILY MEMBER"/>
    <property type="match status" value="1"/>
</dbReference>
<name>A0A7S7NYP1_PALFE</name>
<dbReference type="EMBL" id="CP063849">
    <property type="protein sequence ID" value="QOY92202.1"/>
    <property type="molecule type" value="Genomic_DNA"/>
</dbReference>
<dbReference type="KEGG" id="pfer:IRI77_30680"/>
<sequence length="116" mass="12475">MPAPIKPLIAMSVLDQVDVRVGTILAIGEVPGSDKLMQLQVSFGDHQRTIVAGIRGERETPEELVGRQCLFVVNLEPRKMRGIVSEGMLFDIGFGDGLRPVLAVPEAPVPDGTRAS</sequence>
<keyword evidence="1 3" id="KW-0820">tRNA-binding</keyword>
<keyword evidence="2 3" id="KW-0694">RNA-binding</keyword>
<dbReference type="Gene3D" id="2.40.50.140">
    <property type="entry name" value="Nucleic acid-binding proteins"/>
    <property type="match status" value="1"/>
</dbReference>
<evidence type="ECO:0000313" key="5">
    <source>
        <dbReference type="EMBL" id="QOY92202.1"/>
    </source>
</evidence>
<dbReference type="RefSeq" id="WP_194453856.1">
    <property type="nucleotide sequence ID" value="NZ_CP063849.1"/>
</dbReference>
<dbReference type="AlphaFoldDB" id="A0A7S7NYP1"/>
<evidence type="ECO:0000256" key="2">
    <source>
        <dbReference type="ARBA" id="ARBA00022884"/>
    </source>
</evidence>
<dbReference type="SUPFAM" id="SSF50249">
    <property type="entry name" value="Nucleic acid-binding proteins"/>
    <property type="match status" value="1"/>
</dbReference>
<dbReference type="Pfam" id="PF01588">
    <property type="entry name" value="tRNA_bind"/>
    <property type="match status" value="1"/>
</dbReference>
<proteinExistence type="predicted"/>
<dbReference type="PROSITE" id="PS50886">
    <property type="entry name" value="TRBD"/>
    <property type="match status" value="1"/>
</dbReference>
<accession>A0A7S7NYP1</accession>
<reference evidence="5 6" key="1">
    <citation type="submission" date="2020-10" db="EMBL/GenBank/DDBJ databases">
        <title>Complete genome sequence of Paludibaculum fermentans P105T, a facultatively anaerobic acidobacterium capable of dissimilatory Fe(III) reduction.</title>
        <authorList>
            <person name="Dedysh S.N."/>
            <person name="Beletsky A.V."/>
            <person name="Kulichevskaya I.S."/>
            <person name="Mardanov A.V."/>
            <person name="Ravin N.V."/>
        </authorList>
    </citation>
    <scope>NUCLEOTIDE SEQUENCE [LARGE SCALE GENOMIC DNA]</scope>
    <source>
        <strain evidence="5 6">P105</strain>
    </source>
</reference>
<dbReference type="Proteomes" id="UP000593892">
    <property type="component" value="Chromosome"/>
</dbReference>
<dbReference type="InterPro" id="IPR012340">
    <property type="entry name" value="NA-bd_OB-fold"/>
</dbReference>
<evidence type="ECO:0000313" key="6">
    <source>
        <dbReference type="Proteomes" id="UP000593892"/>
    </source>
</evidence>
<dbReference type="InterPro" id="IPR051270">
    <property type="entry name" value="Tyrosine-tRNA_ligase_regulator"/>
</dbReference>
<protein>
    <submittedName>
        <fullName evidence="5">tRNA-binding protein</fullName>
    </submittedName>
</protein>
<dbReference type="GO" id="GO:0000049">
    <property type="term" value="F:tRNA binding"/>
    <property type="evidence" value="ECO:0007669"/>
    <property type="project" value="UniProtKB-UniRule"/>
</dbReference>
<dbReference type="PANTHER" id="PTHR11586:SF37">
    <property type="entry name" value="TRNA-BINDING DOMAIN-CONTAINING PROTEIN"/>
    <property type="match status" value="1"/>
</dbReference>
<gene>
    <name evidence="5" type="ORF">IRI77_30680</name>
</gene>
<evidence type="ECO:0000256" key="1">
    <source>
        <dbReference type="ARBA" id="ARBA00022555"/>
    </source>
</evidence>
<evidence type="ECO:0000256" key="3">
    <source>
        <dbReference type="PROSITE-ProRule" id="PRU00209"/>
    </source>
</evidence>
<organism evidence="5 6">
    <name type="scientific">Paludibaculum fermentans</name>
    <dbReference type="NCBI Taxonomy" id="1473598"/>
    <lineage>
        <taxon>Bacteria</taxon>
        <taxon>Pseudomonadati</taxon>
        <taxon>Acidobacteriota</taxon>
        <taxon>Terriglobia</taxon>
        <taxon>Bryobacterales</taxon>
        <taxon>Bryobacteraceae</taxon>
        <taxon>Paludibaculum</taxon>
    </lineage>
</organism>
<dbReference type="InterPro" id="IPR002547">
    <property type="entry name" value="tRNA-bd_dom"/>
</dbReference>
<keyword evidence="6" id="KW-1185">Reference proteome</keyword>
<feature type="domain" description="TRNA-binding" evidence="4">
    <location>
        <begin position="13"/>
        <end position="116"/>
    </location>
</feature>
<evidence type="ECO:0000259" key="4">
    <source>
        <dbReference type="PROSITE" id="PS50886"/>
    </source>
</evidence>